<dbReference type="AlphaFoldDB" id="A0A2N3N1I4"/>
<evidence type="ECO:0000256" key="1">
    <source>
        <dbReference type="ARBA" id="ARBA00001974"/>
    </source>
</evidence>
<dbReference type="FunFam" id="1.20.120.310:FF:000002">
    <property type="entry name" value="Sulfhydryl oxidase"/>
    <property type="match status" value="1"/>
</dbReference>
<evidence type="ECO:0000256" key="3">
    <source>
        <dbReference type="ARBA" id="ARBA00022827"/>
    </source>
</evidence>
<dbReference type="InterPro" id="IPR039799">
    <property type="entry name" value="ALR/ERV"/>
</dbReference>
<dbReference type="EMBL" id="NLAX01001034">
    <property type="protein sequence ID" value="PKS06283.1"/>
    <property type="molecule type" value="Genomic_DNA"/>
</dbReference>
<keyword evidence="2 6" id="KW-0285">Flavoprotein</keyword>
<evidence type="ECO:0000313" key="9">
    <source>
        <dbReference type="EMBL" id="PKS06283.1"/>
    </source>
</evidence>
<feature type="compositionally biased region" description="Acidic residues" evidence="7">
    <location>
        <begin position="212"/>
        <end position="228"/>
    </location>
</feature>
<evidence type="ECO:0000256" key="5">
    <source>
        <dbReference type="ARBA" id="ARBA00023157"/>
    </source>
</evidence>
<evidence type="ECO:0000256" key="7">
    <source>
        <dbReference type="SAM" id="MobiDB-lite"/>
    </source>
</evidence>
<organism evidence="9 10">
    <name type="scientific">Lomentospora prolificans</name>
    <dbReference type="NCBI Taxonomy" id="41688"/>
    <lineage>
        <taxon>Eukaryota</taxon>
        <taxon>Fungi</taxon>
        <taxon>Dikarya</taxon>
        <taxon>Ascomycota</taxon>
        <taxon>Pezizomycotina</taxon>
        <taxon>Sordariomycetes</taxon>
        <taxon>Hypocreomycetidae</taxon>
        <taxon>Microascales</taxon>
        <taxon>Microascaceae</taxon>
        <taxon>Lomentospora</taxon>
    </lineage>
</organism>
<keyword evidence="5" id="KW-1015">Disulfide bond</keyword>
<dbReference type="STRING" id="41688.A0A2N3N1I4"/>
<evidence type="ECO:0000256" key="4">
    <source>
        <dbReference type="ARBA" id="ARBA00023002"/>
    </source>
</evidence>
<dbReference type="Gene3D" id="1.20.120.310">
    <property type="entry name" value="ERV/ALR sulfhydryl oxidase domain"/>
    <property type="match status" value="1"/>
</dbReference>
<accession>A0A2N3N1I4</accession>
<dbReference type="GO" id="GO:0050660">
    <property type="term" value="F:flavin adenine dinucleotide binding"/>
    <property type="evidence" value="ECO:0007669"/>
    <property type="project" value="TreeGrafter"/>
</dbReference>
<dbReference type="PROSITE" id="PS51324">
    <property type="entry name" value="ERV_ALR"/>
    <property type="match status" value="1"/>
</dbReference>
<evidence type="ECO:0000313" key="10">
    <source>
        <dbReference type="Proteomes" id="UP000233524"/>
    </source>
</evidence>
<gene>
    <name evidence="9" type="ORF">jhhlp_007031</name>
</gene>
<feature type="non-terminal residue" evidence="9">
    <location>
        <position position="1"/>
    </location>
</feature>
<dbReference type="Pfam" id="PF04777">
    <property type="entry name" value="Evr1_Alr"/>
    <property type="match status" value="1"/>
</dbReference>
<protein>
    <recommendedName>
        <fullName evidence="6">Sulfhydryl oxidase</fullName>
        <ecNumber evidence="6">1.8.3.2</ecNumber>
    </recommendedName>
</protein>
<keyword evidence="4 6" id="KW-0560">Oxidoreductase</keyword>
<keyword evidence="3 6" id="KW-0274">FAD</keyword>
<dbReference type="SUPFAM" id="SSF69000">
    <property type="entry name" value="FAD-dependent thiol oxidase"/>
    <property type="match status" value="1"/>
</dbReference>
<sequence>NTRITATMARRQHLSLMVLLGFFACLTLFYLFSGPSDGALSTPRIPIDVSAATQDTHAASGPTKQTAVTEEEEETTIDINGIPKGILSGESIAPKLENATLKAELGRASWKLFHTMMARFPEKPTEDDSLALKTYIHLFARLYPCGDCAAHFRKLLADFPPQTSSRNAAAGWACFVHNQVNERLHKPEFDCTKIGDFYDCGCGEEGHKKEGEEGEREDEEDESRAELQ</sequence>
<comment type="catalytic activity">
    <reaction evidence="6">
        <text>2 R'C(R)SH + O2 = R'C(R)S-S(R)CR' + H2O2</text>
        <dbReference type="Rhea" id="RHEA:17357"/>
        <dbReference type="ChEBI" id="CHEBI:15379"/>
        <dbReference type="ChEBI" id="CHEBI:16240"/>
        <dbReference type="ChEBI" id="CHEBI:16520"/>
        <dbReference type="ChEBI" id="CHEBI:17412"/>
        <dbReference type="EC" id="1.8.3.2"/>
    </reaction>
</comment>
<dbReference type="InterPro" id="IPR017905">
    <property type="entry name" value="ERV/ALR_sulphydryl_oxidase"/>
</dbReference>
<dbReference type="InParanoid" id="A0A2N3N1I4"/>
<dbReference type="VEuPathDB" id="FungiDB:jhhlp_007031"/>
<name>A0A2N3N1I4_9PEZI</name>
<dbReference type="PANTHER" id="PTHR12645:SF1">
    <property type="entry name" value="FAD-LINKED SULFHYDRYL OXIDASE ERV2"/>
    <property type="match status" value="1"/>
</dbReference>
<comment type="cofactor">
    <cofactor evidence="1 6">
        <name>FAD</name>
        <dbReference type="ChEBI" id="CHEBI:57692"/>
    </cofactor>
</comment>
<evidence type="ECO:0000256" key="2">
    <source>
        <dbReference type="ARBA" id="ARBA00022630"/>
    </source>
</evidence>
<keyword evidence="10" id="KW-1185">Reference proteome</keyword>
<dbReference type="PANTHER" id="PTHR12645">
    <property type="entry name" value="ALR/ERV"/>
    <property type="match status" value="1"/>
</dbReference>
<feature type="domain" description="ERV/ALR sulfhydryl oxidase" evidence="8">
    <location>
        <begin position="98"/>
        <end position="198"/>
    </location>
</feature>
<dbReference type="OrthoDB" id="59470at2759"/>
<dbReference type="Proteomes" id="UP000233524">
    <property type="component" value="Unassembled WGS sequence"/>
</dbReference>
<dbReference type="EC" id="1.8.3.2" evidence="6"/>
<reference evidence="9 10" key="1">
    <citation type="journal article" date="2017" name="G3 (Bethesda)">
        <title>First Draft Genome Sequence of the Pathogenic Fungus Lomentospora prolificans (Formerly Scedosporium prolificans).</title>
        <authorList>
            <person name="Luo R."/>
            <person name="Zimin A."/>
            <person name="Workman R."/>
            <person name="Fan Y."/>
            <person name="Pertea G."/>
            <person name="Grossman N."/>
            <person name="Wear M.P."/>
            <person name="Jia B."/>
            <person name="Miller H."/>
            <person name="Casadevall A."/>
            <person name="Timp W."/>
            <person name="Zhang S.X."/>
            <person name="Salzberg S.L."/>
        </authorList>
    </citation>
    <scope>NUCLEOTIDE SEQUENCE [LARGE SCALE GENOMIC DNA]</scope>
    <source>
        <strain evidence="9 10">JHH-5317</strain>
    </source>
</reference>
<dbReference type="GO" id="GO:0016971">
    <property type="term" value="F:flavin-dependent sulfhydryl oxidase activity"/>
    <property type="evidence" value="ECO:0007669"/>
    <property type="project" value="InterPro"/>
</dbReference>
<proteinExistence type="predicted"/>
<evidence type="ECO:0000256" key="6">
    <source>
        <dbReference type="RuleBase" id="RU371123"/>
    </source>
</evidence>
<evidence type="ECO:0000259" key="8">
    <source>
        <dbReference type="PROSITE" id="PS51324"/>
    </source>
</evidence>
<comment type="caution">
    <text evidence="9">The sequence shown here is derived from an EMBL/GenBank/DDBJ whole genome shotgun (WGS) entry which is preliminary data.</text>
</comment>
<dbReference type="GO" id="GO:0005739">
    <property type="term" value="C:mitochondrion"/>
    <property type="evidence" value="ECO:0007669"/>
    <property type="project" value="TreeGrafter"/>
</dbReference>
<feature type="region of interest" description="Disordered" evidence="7">
    <location>
        <begin position="204"/>
        <end position="228"/>
    </location>
</feature>
<dbReference type="InterPro" id="IPR036774">
    <property type="entry name" value="ERV/ALR_sulphydryl_oxid_sf"/>
</dbReference>
<dbReference type="FunCoup" id="A0A2N3N1I4">
    <property type="interactions" value="15"/>
</dbReference>